<evidence type="ECO:0000313" key="2">
    <source>
        <dbReference type="Proteomes" id="UP001174934"/>
    </source>
</evidence>
<reference evidence="1" key="1">
    <citation type="submission" date="2023-06" db="EMBL/GenBank/DDBJ databases">
        <title>Genome-scale phylogeny and comparative genomics of the fungal order Sordariales.</title>
        <authorList>
            <consortium name="Lawrence Berkeley National Laboratory"/>
            <person name="Hensen N."/>
            <person name="Bonometti L."/>
            <person name="Westerberg I."/>
            <person name="Brannstrom I.O."/>
            <person name="Guillou S."/>
            <person name="Cros-Aarteil S."/>
            <person name="Calhoun S."/>
            <person name="Haridas S."/>
            <person name="Kuo A."/>
            <person name="Mondo S."/>
            <person name="Pangilinan J."/>
            <person name="Riley R."/>
            <person name="LaButti K."/>
            <person name="Andreopoulos B."/>
            <person name="Lipzen A."/>
            <person name="Chen C."/>
            <person name="Yanf M."/>
            <person name="Daum C."/>
            <person name="Ng V."/>
            <person name="Clum A."/>
            <person name="Steindorff A."/>
            <person name="Ohm R."/>
            <person name="Martin F."/>
            <person name="Silar P."/>
            <person name="Natvig D."/>
            <person name="Lalanne C."/>
            <person name="Gautier V."/>
            <person name="Ament-velasquez S.L."/>
            <person name="Kruys A."/>
            <person name="Hutchinson M.I."/>
            <person name="Powell A.J."/>
            <person name="Barry K."/>
            <person name="Miller A.N."/>
            <person name="Grigoriev I.V."/>
            <person name="Debuchy R."/>
            <person name="Gladieux P."/>
            <person name="Thoren M.H."/>
            <person name="Johannesson H."/>
        </authorList>
    </citation>
    <scope>NUCLEOTIDE SEQUENCE</scope>
    <source>
        <strain evidence="1">SMH3391-2</strain>
    </source>
</reference>
<comment type="caution">
    <text evidence="1">The sequence shown here is derived from an EMBL/GenBank/DDBJ whole genome shotgun (WGS) entry which is preliminary data.</text>
</comment>
<gene>
    <name evidence="1" type="ORF">B0T17DRAFT_501953</name>
</gene>
<sequence>MGYILIPPHPDRLGLGSNRSKQILLLDDYNRKLALEVKWSNYKARQRHQVLRFLSFGLLRTPCKTLPVPKVQPLDWGFVNNIFPHSWDSKLKQGKVPWWIRFTCELEDAGEQLDVDASTAAGRRRRRVVASVATAARAIGPGTAELSSRSSMSGGLPAALAGRWLVTVNIYADDRQWVENVDVRDLVSWGPNRYG</sequence>
<keyword evidence="2" id="KW-1185">Reference proteome</keyword>
<dbReference type="Proteomes" id="UP001174934">
    <property type="component" value="Unassembled WGS sequence"/>
</dbReference>
<dbReference type="AlphaFoldDB" id="A0AA39XIM2"/>
<evidence type="ECO:0000313" key="1">
    <source>
        <dbReference type="EMBL" id="KAK0634271.1"/>
    </source>
</evidence>
<accession>A0AA39XIM2</accession>
<proteinExistence type="predicted"/>
<dbReference type="EMBL" id="JAULSR010000001">
    <property type="protein sequence ID" value="KAK0634271.1"/>
    <property type="molecule type" value="Genomic_DNA"/>
</dbReference>
<protein>
    <submittedName>
        <fullName evidence="1">Uncharacterized protein</fullName>
    </submittedName>
</protein>
<organism evidence="1 2">
    <name type="scientific">Bombardia bombarda</name>
    <dbReference type="NCBI Taxonomy" id="252184"/>
    <lineage>
        <taxon>Eukaryota</taxon>
        <taxon>Fungi</taxon>
        <taxon>Dikarya</taxon>
        <taxon>Ascomycota</taxon>
        <taxon>Pezizomycotina</taxon>
        <taxon>Sordariomycetes</taxon>
        <taxon>Sordariomycetidae</taxon>
        <taxon>Sordariales</taxon>
        <taxon>Lasiosphaeriaceae</taxon>
        <taxon>Bombardia</taxon>
    </lineage>
</organism>
<name>A0AA39XIM2_9PEZI</name>